<name>A0ABM9G284_9BACL</name>
<dbReference type="SUPFAM" id="SSF52777">
    <property type="entry name" value="CoA-dependent acyltransferases"/>
    <property type="match status" value="2"/>
</dbReference>
<dbReference type="PANTHER" id="PTHR45398:SF1">
    <property type="entry name" value="ENZYME, PUTATIVE (JCVI)-RELATED"/>
    <property type="match status" value="1"/>
</dbReference>
<evidence type="ECO:0000313" key="2">
    <source>
        <dbReference type="EMBL" id="CAH8245319.1"/>
    </source>
</evidence>
<dbReference type="EMBL" id="CALYLO010000003">
    <property type="protein sequence ID" value="CAH8245319.1"/>
    <property type="molecule type" value="Genomic_DNA"/>
</dbReference>
<protein>
    <submittedName>
        <fullName evidence="2">Condensation domain-containing protein</fullName>
    </submittedName>
</protein>
<dbReference type="InterPro" id="IPR001242">
    <property type="entry name" value="Condensation_dom"/>
</dbReference>
<comment type="caution">
    <text evidence="2">The sequence shown here is derived from an EMBL/GenBank/DDBJ whole genome shotgun (WGS) entry which is preliminary data.</text>
</comment>
<dbReference type="InterPro" id="IPR023213">
    <property type="entry name" value="CAT-like_dom_sf"/>
</dbReference>
<reference evidence="2" key="1">
    <citation type="submission" date="2022-06" db="EMBL/GenBank/DDBJ databases">
        <authorList>
            <person name="Dietemann V."/>
            <person name="Ory F."/>
            <person name="Dainat B."/>
            <person name="Oberhansli S."/>
        </authorList>
    </citation>
    <scope>NUCLEOTIDE SEQUENCE</scope>
    <source>
        <strain evidence="2">Ena-SAMPLE-TAB-26-04-2022-14:26:32:270-5432</strain>
    </source>
</reference>
<feature type="domain" description="Condensation" evidence="1">
    <location>
        <begin position="5"/>
        <end position="188"/>
    </location>
</feature>
<dbReference type="RefSeq" id="WP_213427015.1">
    <property type="nucleotide sequence ID" value="NZ_AP031286.1"/>
</dbReference>
<organism evidence="2 3">
    <name type="scientific">Paenibacillus melissococcoides</name>
    <dbReference type="NCBI Taxonomy" id="2912268"/>
    <lineage>
        <taxon>Bacteria</taxon>
        <taxon>Bacillati</taxon>
        <taxon>Bacillota</taxon>
        <taxon>Bacilli</taxon>
        <taxon>Bacillales</taxon>
        <taxon>Paenibacillaceae</taxon>
        <taxon>Paenibacillus</taxon>
    </lineage>
</organism>
<dbReference type="Gene3D" id="3.30.559.30">
    <property type="entry name" value="Nonribosomal peptide synthetase, condensation domain"/>
    <property type="match status" value="1"/>
</dbReference>
<dbReference type="Gene3D" id="3.30.559.10">
    <property type="entry name" value="Chloramphenicol acetyltransferase-like domain"/>
    <property type="match status" value="1"/>
</dbReference>
<proteinExistence type="predicted"/>
<accession>A0ABM9G284</accession>
<dbReference type="Pfam" id="PF00668">
    <property type="entry name" value="Condensation"/>
    <property type="match status" value="1"/>
</dbReference>
<gene>
    <name evidence="2" type="ORF">WJ0W_002554</name>
</gene>
<sequence length="276" mass="32114">MTLIIRAALFRSSRGEHLFPAVHHLVIDGVSFRILLEDLAKAYEQAVRGTEIKLPNKSDSYQAWTNELHRYAASPELLNEIPFWIEMARKARQVPLPSKRQVKRKYFKDKRVIRLRVDQEHTRLLLQEAHQAFHTEMNDILLAALGLTFRSLTGEIQFQVHVEAHGREDIIKGLNISRTIGWFTSQYVRYEGDPRDAIARLEQAMPLYDQLRHPHLIALREHFGAGDGYAAVFDWMEGESLHPHESFPPPAKYTHPESSFYRFRQLPIERKLAAME</sequence>
<evidence type="ECO:0000313" key="3">
    <source>
        <dbReference type="Proteomes" id="UP001154322"/>
    </source>
</evidence>
<keyword evidence="3" id="KW-1185">Reference proteome</keyword>
<dbReference type="Proteomes" id="UP001154322">
    <property type="component" value="Unassembled WGS sequence"/>
</dbReference>
<dbReference type="PANTHER" id="PTHR45398">
    <property type="match status" value="1"/>
</dbReference>
<evidence type="ECO:0000259" key="1">
    <source>
        <dbReference type="Pfam" id="PF00668"/>
    </source>
</evidence>